<evidence type="ECO:0000256" key="1">
    <source>
        <dbReference type="SAM" id="SignalP"/>
    </source>
</evidence>
<sequence length="175" mass="19977">MKKILLLTIILGSLLTSCASVSVSSDFDREVYFPQFRTFAFLKEGIDKVEISDLDKKRILRSIEAELTKKGLTLTDNNPDILVNFFTKERERQDIYNNVGFGWGWGPFWGGTSYNVSPPRTEGTLFIDIISAEKKDLIWQGKGVGTLSNYDKDERINQFVAEILKQYPPQVKSKK</sequence>
<evidence type="ECO:0000313" key="6">
    <source>
        <dbReference type="Proteomes" id="UP001208692"/>
    </source>
</evidence>
<keyword evidence="1" id="KW-0732">Signal</keyword>
<evidence type="ECO:0000313" key="5">
    <source>
        <dbReference type="Proteomes" id="UP001207736"/>
    </source>
</evidence>
<gene>
    <name evidence="3" type="ORF">RCZ15_00470</name>
    <name evidence="4" type="ORF">RCZ16_06500</name>
</gene>
<proteinExistence type="predicted"/>
<dbReference type="AlphaFoldDB" id="A0AAV5AUK1"/>
<reference evidence="3 6" key="1">
    <citation type="submission" date="2021-11" db="EMBL/GenBank/DDBJ databases">
        <title>Draft genome sequence of Capnocytophaga sp. strain KC07075 isolated from cat oral cavity.</title>
        <authorList>
            <person name="Suzuki M."/>
            <person name="Imaoka K."/>
            <person name="Kimura M."/>
            <person name="Morikawa S."/>
            <person name="Maeda K."/>
        </authorList>
    </citation>
    <scope>NUCLEOTIDE SEQUENCE</scope>
    <source>
        <strain evidence="3">KC07075</strain>
        <strain evidence="4 6">KC07079</strain>
    </source>
</reference>
<dbReference type="Proteomes" id="UP001208692">
    <property type="component" value="Unassembled WGS sequence"/>
</dbReference>
<protein>
    <recommendedName>
        <fullName evidence="2">DUF4136 domain-containing protein</fullName>
    </recommendedName>
</protein>
<dbReference type="EMBL" id="BQKB01000011">
    <property type="protein sequence ID" value="GJM52332.1"/>
    <property type="molecule type" value="Genomic_DNA"/>
</dbReference>
<evidence type="ECO:0000313" key="4">
    <source>
        <dbReference type="EMBL" id="GJM52332.1"/>
    </source>
</evidence>
<dbReference type="PROSITE" id="PS51257">
    <property type="entry name" value="PROKAR_LIPOPROTEIN"/>
    <property type="match status" value="1"/>
</dbReference>
<dbReference type="Pfam" id="PF13590">
    <property type="entry name" value="DUF4136"/>
    <property type="match status" value="1"/>
</dbReference>
<dbReference type="RefSeq" id="WP_264844997.1">
    <property type="nucleotide sequence ID" value="NZ_BPMA01000002.1"/>
</dbReference>
<feature type="signal peptide" evidence="1">
    <location>
        <begin position="1"/>
        <end position="19"/>
    </location>
</feature>
<comment type="caution">
    <text evidence="3">The sequence shown here is derived from an EMBL/GenBank/DDBJ whole genome shotgun (WGS) entry which is preliminary data.</text>
</comment>
<feature type="domain" description="DUF4136" evidence="2">
    <location>
        <begin position="23"/>
        <end position="169"/>
    </location>
</feature>
<dbReference type="InterPro" id="IPR025411">
    <property type="entry name" value="DUF4136"/>
</dbReference>
<name>A0AAV5AUK1_9FLAO</name>
<dbReference type="Proteomes" id="UP001207736">
    <property type="component" value="Unassembled WGS sequence"/>
</dbReference>
<dbReference type="Gene3D" id="3.30.160.670">
    <property type="match status" value="1"/>
</dbReference>
<organism evidence="3 5">
    <name type="scientific">Capnocytophaga catalasegens</name>
    <dbReference type="NCBI Taxonomy" id="1004260"/>
    <lineage>
        <taxon>Bacteria</taxon>
        <taxon>Pseudomonadati</taxon>
        <taxon>Bacteroidota</taxon>
        <taxon>Flavobacteriia</taxon>
        <taxon>Flavobacteriales</taxon>
        <taxon>Flavobacteriaceae</taxon>
        <taxon>Capnocytophaga</taxon>
    </lineage>
</organism>
<dbReference type="EMBL" id="BQKA01000001">
    <property type="protein sequence ID" value="GJM49071.1"/>
    <property type="molecule type" value="Genomic_DNA"/>
</dbReference>
<keyword evidence="6" id="KW-1185">Reference proteome</keyword>
<evidence type="ECO:0000259" key="2">
    <source>
        <dbReference type="Pfam" id="PF13590"/>
    </source>
</evidence>
<evidence type="ECO:0000313" key="3">
    <source>
        <dbReference type="EMBL" id="GJM49071.1"/>
    </source>
</evidence>
<accession>A0AAV5AUK1</accession>
<feature type="chain" id="PRO_5043943803" description="DUF4136 domain-containing protein" evidence="1">
    <location>
        <begin position="20"/>
        <end position="175"/>
    </location>
</feature>